<dbReference type="SUPFAM" id="SSF53383">
    <property type="entry name" value="PLP-dependent transferases"/>
    <property type="match status" value="1"/>
</dbReference>
<dbReference type="Proteomes" id="UP000431269">
    <property type="component" value="Chromosome"/>
</dbReference>
<reference evidence="2" key="1">
    <citation type="submission" date="2019-12" db="EMBL/GenBank/DDBJ databases">
        <title>Complete genome of Terracaulis silvestris 0127_4.</title>
        <authorList>
            <person name="Vieira S."/>
            <person name="Riedel T."/>
            <person name="Sproer C."/>
            <person name="Pascual J."/>
            <person name="Boedeker C."/>
            <person name="Overmann J."/>
        </authorList>
    </citation>
    <scope>NUCLEOTIDE SEQUENCE [LARGE SCALE GENOMIC DNA]</scope>
    <source>
        <strain evidence="2">0127_4</strain>
    </source>
</reference>
<dbReference type="AlphaFoldDB" id="A0A6I6MHY3"/>
<evidence type="ECO:0000313" key="2">
    <source>
        <dbReference type="Proteomes" id="UP000431269"/>
    </source>
</evidence>
<gene>
    <name evidence="1" type="ORF">DSM104635_01425</name>
</gene>
<accession>A0A6I6MHY3</accession>
<dbReference type="InterPro" id="IPR015424">
    <property type="entry name" value="PyrdxlP-dep_Trfase"/>
</dbReference>
<evidence type="ECO:0000313" key="1">
    <source>
        <dbReference type="EMBL" id="QGZ94605.1"/>
    </source>
</evidence>
<dbReference type="KEGG" id="tsv:DSM104635_01425"/>
<dbReference type="Gene3D" id="3.90.1150.10">
    <property type="entry name" value="Aspartate Aminotransferase, domain 1"/>
    <property type="match status" value="1"/>
</dbReference>
<dbReference type="RefSeq" id="WP_228445925.1">
    <property type="nucleotide sequence ID" value="NZ_CP047045.1"/>
</dbReference>
<sequence length="392" mass="42969">MKSYKHLFKRALDAAPGRIHFAAHSHHLWPDASFDGHMEAWTDAAVLADKKWDKVFGEVMPRAQENIARELNLPDPRTIGFAPNTHELLVRLFSAKGGRAPLDVLTTDGEFHSFRRQSARWEEDGRIKRRVVACEPFATFTERYLAALREKTPDVAFLSAVMFRSGLRFDGVSELADRATPDGMWAMVDLYHSFMALPSDFGAVADRVFLLGGGYKYAMAGEGAAFIHAPPGFGLRPQNTGWFADFGAIEAKQGEVGYAPDGGRFLGATYDPTGLYRFNAVRAMLAREGLTTDAIAARCATLRQAMIEAIRAGDAGVLAEAELLEPNAHGPNARFIALRHPKATEWKATLMAADLITDARDDVLRVGFGLYQDEDDVAAFCAGAKRALSAFG</sequence>
<dbReference type="EMBL" id="CP047045">
    <property type="protein sequence ID" value="QGZ94605.1"/>
    <property type="molecule type" value="Genomic_DNA"/>
</dbReference>
<organism evidence="1 2">
    <name type="scientific">Terricaulis silvestris</name>
    <dbReference type="NCBI Taxonomy" id="2686094"/>
    <lineage>
        <taxon>Bacteria</taxon>
        <taxon>Pseudomonadati</taxon>
        <taxon>Pseudomonadota</taxon>
        <taxon>Alphaproteobacteria</taxon>
        <taxon>Caulobacterales</taxon>
        <taxon>Caulobacteraceae</taxon>
        <taxon>Terricaulis</taxon>
    </lineage>
</organism>
<dbReference type="InterPro" id="IPR015421">
    <property type="entry name" value="PyrdxlP-dep_Trfase_major"/>
</dbReference>
<dbReference type="InterPro" id="IPR015422">
    <property type="entry name" value="PyrdxlP-dep_Trfase_small"/>
</dbReference>
<keyword evidence="2" id="KW-1185">Reference proteome</keyword>
<dbReference type="Gene3D" id="3.40.640.10">
    <property type="entry name" value="Type I PLP-dependent aspartate aminotransferase-like (Major domain)"/>
    <property type="match status" value="1"/>
</dbReference>
<name>A0A6I6MHY3_9CAUL</name>
<proteinExistence type="predicted"/>
<protein>
    <submittedName>
        <fullName evidence="1">Kynureninase</fullName>
    </submittedName>
</protein>